<accession>A0ACB9NFG5</accession>
<proteinExistence type="predicted"/>
<name>A0ACB9NFG5_BAUVA</name>
<organism evidence="1 2">
    <name type="scientific">Bauhinia variegata</name>
    <name type="common">Purple orchid tree</name>
    <name type="synonym">Phanera variegata</name>
    <dbReference type="NCBI Taxonomy" id="167791"/>
    <lineage>
        <taxon>Eukaryota</taxon>
        <taxon>Viridiplantae</taxon>
        <taxon>Streptophyta</taxon>
        <taxon>Embryophyta</taxon>
        <taxon>Tracheophyta</taxon>
        <taxon>Spermatophyta</taxon>
        <taxon>Magnoliopsida</taxon>
        <taxon>eudicotyledons</taxon>
        <taxon>Gunneridae</taxon>
        <taxon>Pentapetalae</taxon>
        <taxon>rosids</taxon>
        <taxon>fabids</taxon>
        <taxon>Fabales</taxon>
        <taxon>Fabaceae</taxon>
        <taxon>Cercidoideae</taxon>
        <taxon>Cercideae</taxon>
        <taxon>Bauhiniinae</taxon>
        <taxon>Bauhinia</taxon>
    </lineage>
</organism>
<sequence>MGVDFSGSVIFGMNFLVLIVLLFLRICFSSDVPASFVFGDSLLDVGNNNYIASLTRANYMPFGIDFGRPTGRFTNGRTIVDIIGQQLGLDLTPPYLAPTTAGSVVTHGVNYASGGGGILNETGSVFGGRINFDAQIDNFANTRQDIISSIGVSEALNLLKRSIFSVAMGSNDFINNYILPVLSTPERKLVSPELFVATLMSRLRTQLIRLFNLGARKFVVANVGPIGCIPFERDTNPDAGDNCASFPNQLAQLFNVQLKSLVAELNTNLEGSFFLYADVYHILEDILQNYNAHGFENMNSACCSLAGRFGGLIPCLPKSKVCEDRAKYVFWDAFHPSDAANVIVAKRLLDGDTNDISPMNVRQLSKA</sequence>
<keyword evidence="2" id="KW-1185">Reference proteome</keyword>
<dbReference type="EMBL" id="CM039431">
    <property type="protein sequence ID" value="KAI4334986.1"/>
    <property type="molecule type" value="Genomic_DNA"/>
</dbReference>
<gene>
    <name evidence="1" type="ORF">L6164_013676</name>
</gene>
<comment type="caution">
    <text evidence="1">The sequence shown here is derived from an EMBL/GenBank/DDBJ whole genome shotgun (WGS) entry which is preliminary data.</text>
</comment>
<evidence type="ECO:0000313" key="2">
    <source>
        <dbReference type="Proteomes" id="UP000828941"/>
    </source>
</evidence>
<reference evidence="1 2" key="1">
    <citation type="journal article" date="2022" name="DNA Res.">
        <title>Chromosomal-level genome assembly of the orchid tree Bauhinia variegata (Leguminosae; Cercidoideae) supports the allotetraploid origin hypothesis of Bauhinia.</title>
        <authorList>
            <person name="Zhong Y."/>
            <person name="Chen Y."/>
            <person name="Zheng D."/>
            <person name="Pang J."/>
            <person name="Liu Y."/>
            <person name="Luo S."/>
            <person name="Meng S."/>
            <person name="Qian L."/>
            <person name="Wei D."/>
            <person name="Dai S."/>
            <person name="Zhou R."/>
        </authorList>
    </citation>
    <scope>NUCLEOTIDE SEQUENCE [LARGE SCALE GENOMIC DNA]</scope>
    <source>
        <strain evidence="1">BV-YZ2020</strain>
    </source>
</reference>
<evidence type="ECO:0000313" key="1">
    <source>
        <dbReference type="EMBL" id="KAI4334986.1"/>
    </source>
</evidence>
<dbReference type="Proteomes" id="UP000828941">
    <property type="component" value="Chromosome 6"/>
</dbReference>
<protein>
    <submittedName>
        <fullName evidence="1">Uncharacterized protein</fullName>
    </submittedName>
</protein>